<feature type="domain" description="DNA2/NAM7 helicase helicase" evidence="2">
    <location>
        <begin position="424"/>
        <end position="497"/>
    </location>
</feature>
<dbReference type="InterPro" id="IPR047187">
    <property type="entry name" value="SF1_C_Upf1"/>
</dbReference>
<protein>
    <submittedName>
        <fullName evidence="5">RNA helicase</fullName>
    </submittedName>
</protein>
<dbReference type="InterPro" id="IPR041679">
    <property type="entry name" value="DNA2/NAM7-like_C"/>
</dbReference>
<feature type="compositionally biased region" description="Low complexity" evidence="1">
    <location>
        <begin position="1160"/>
        <end position="1171"/>
    </location>
</feature>
<feature type="compositionally biased region" description="Basic and acidic residues" evidence="1">
    <location>
        <begin position="1172"/>
        <end position="1199"/>
    </location>
</feature>
<feature type="region of interest" description="Disordered" evidence="1">
    <location>
        <begin position="74"/>
        <end position="93"/>
    </location>
</feature>
<dbReference type="SUPFAM" id="SSF52540">
    <property type="entry name" value="P-loop containing nucleoside triphosphate hydrolases"/>
    <property type="match status" value="1"/>
</dbReference>
<feature type="compositionally biased region" description="Polar residues" evidence="1">
    <location>
        <begin position="1105"/>
        <end position="1118"/>
    </location>
</feature>
<feature type="domain" description="DNA2/NAM7 helicase helicase" evidence="2">
    <location>
        <begin position="544"/>
        <end position="612"/>
    </location>
</feature>
<organism evidence="4 5">
    <name type="scientific">Panagrolaimus superbus</name>
    <dbReference type="NCBI Taxonomy" id="310955"/>
    <lineage>
        <taxon>Eukaryota</taxon>
        <taxon>Metazoa</taxon>
        <taxon>Ecdysozoa</taxon>
        <taxon>Nematoda</taxon>
        <taxon>Chromadorea</taxon>
        <taxon>Rhabditida</taxon>
        <taxon>Tylenchina</taxon>
        <taxon>Panagrolaimomorpha</taxon>
        <taxon>Panagrolaimoidea</taxon>
        <taxon>Panagrolaimidae</taxon>
        <taxon>Panagrolaimus</taxon>
    </lineage>
</organism>
<name>A0A914YXY1_9BILA</name>
<evidence type="ECO:0000259" key="2">
    <source>
        <dbReference type="Pfam" id="PF13086"/>
    </source>
</evidence>
<dbReference type="GO" id="GO:0005829">
    <property type="term" value="C:cytosol"/>
    <property type="evidence" value="ECO:0007669"/>
    <property type="project" value="TreeGrafter"/>
</dbReference>
<dbReference type="GO" id="GO:0035194">
    <property type="term" value="P:regulatory ncRNA-mediated post-transcriptional gene silencing"/>
    <property type="evidence" value="ECO:0007669"/>
    <property type="project" value="TreeGrafter"/>
</dbReference>
<reference evidence="5" key="1">
    <citation type="submission" date="2022-11" db="UniProtKB">
        <authorList>
            <consortium name="WormBaseParasite"/>
        </authorList>
    </citation>
    <scope>IDENTIFICATION</scope>
</reference>
<evidence type="ECO:0000313" key="5">
    <source>
        <dbReference type="WBParaSite" id="PSU_v2.g2936.t1"/>
    </source>
</evidence>
<dbReference type="InterPro" id="IPR027417">
    <property type="entry name" value="P-loop_NTPase"/>
</dbReference>
<dbReference type="GO" id="GO:0043186">
    <property type="term" value="C:P granule"/>
    <property type="evidence" value="ECO:0007669"/>
    <property type="project" value="TreeGrafter"/>
</dbReference>
<proteinExistence type="predicted"/>
<evidence type="ECO:0000259" key="3">
    <source>
        <dbReference type="Pfam" id="PF13087"/>
    </source>
</evidence>
<feature type="domain" description="DNA2/NAM7 helicase-like C-terminal" evidence="3">
    <location>
        <begin position="623"/>
        <end position="817"/>
    </location>
</feature>
<sequence length="1452" mass="168418">MSDKEYQTVTDSQICAYMALLGLDILTPENLTLSYRSLMRTQHVDKGGNLQMTQTITQAYRILKLCLENNRYVPSSAKNSKPGPSTSNSNNYDQYQAYANTDDSWAQYSKCFKPKTRNPKYFFKPTKFDKAFQNGWQHPEDAEDPVNGDLGKARSKPKKYNNGYMYEDGDEYIPNDRQNYSTKNDGEPRVIRGGLELRKPLSGIELPDNYDQLSQSDIKLNELTKVELQTNPQLEELYTLLSSFEKDPSFDTLMQRTRTFIYLDWAQSNQSDTTQYQNIAIEQNKLGIVTITLPQFEEDDIVDDRLKEGAIIQLYSAVDLTIKAKATVETVDWDLHKITVSFSSKLAGDKLLSCGHRCNISMAPSRFIYRAFIRGLNAFVHNRMIDYIYPDPQFEEPYEDFSNIAEQRITDRETHQQSHGSILFNHNQELAIDAIVNSTCGNYPFLLFGPPGTGKTATLVECIHRITKIGKEKRILVCTPSNMAADVIAATILQRGFIEEKYVFRLNSLSFEYKKRNKMLDSIACIVKEGSTHCFGIPSLRNLQVFRVIITTLTSSTYLSMAGGLRGYFSHILIDESAQATEQELMIPIGNLAIPGKTTVALYGDPKQLGAVDRVPVLGEFGYNQSVMERLLKLPAYQSSDHRLFVMLEQNYRTHGLILRPASRLFYAQKLISMKTDKSLYEMCGWEELPNPSFPVIFHSIRGSREIRSASSSYKNHYENDLCLDYIKKLQKHGVQLHEIGIISPYKFQCTMIKDYLQNYKLYGITVNSVEGFQGSERRVIIFLTTRTNSMGFLSCDKRLNTSITRAQQLLIILGDEELLSRHVAWNHFIHYCRFHGGFRESTLMGASTSEKKSPPPGFKAITCQTTAPPGFGKPENTGVPVDVESAKDINTAYNNTTEEMKAEYDVDDDHDFDLTCNVRASEYINFQGTWVDETIEIENIEPEAQNGYNRECYEEAERVVPQNGYSKYVDVECSEFYDTYEELPPSSSSGPPGYDICEEQQRPYFDDSEVQEEHSPIDIVENLQQPHPYDTYEEQRLPQDDEAIYRSQHVDRSGHRQNYQYDYDLDSDSSPRRSQHNGSRNESDNSRHYDDYYRYQDDQRHPPQYQNGYDPQYTTPQYDAYEQRHRNDRSSSRRYDEDRRYAYGRNDPHYVEPEETRYRQYQNYEQQNGERSSHQYGDRERNSSRDYDGDRRYHRTDPYYDSQKMYGEPIYDEDRYHDPRYSTQYDAYAQPQQNGGRSSRHYQYERYEEQPRSPHQVLDDRAYRNRRDDLANGQQESDSYRNDQYYYERTYAEPCYEEARYDNDQYEQTNGYPQDEYHRENERVRWATPIQEVYEGEEESSVPVELESEINHERPSSTDTVETAIQVQDEEEIDVFLSNLINGTNPDAVNPIAPSDTNERKLSSEDLDDIAALYGNDRFRFRAETSDIMLGVDDFNTLADEILEKLQNTSA</sequence>
<dbReference type="PANTHER" id="PTHR10887:SF322">
    <property type="entry name" value="HELICASE MOV-10"/>
    <property type="match status" value="1"/>
</dbReference>
<dbReference type="InterPro" id="IPR041677">
    <property type="entry name" value="DNA2/NAM7_AAA_11"/>
</dbReference>
<evidence type="ECO:0000256" key="1">
    <source>
        <dbReference type="SAM" id="MobiDB-lite"/>
    </source>
</evidence>
<feature type="compositionally biased region" description="Basic and acidic residues" evidence="1">
    <location>
        <begin position="1122"/>
        <end position="1159"/>
    </location>
</feature>
<dbReference type="WBParaSite" id="PSU_v2.g2936.t1">
    <property type="protein sequence ID" value="PSU_v2.g2936.t1"/>
    <property type="gene ID" value="PSU_v2.g2936"/>
</dbReference>
<dbReference type="Pfam" id="PF13087">
    <property type="entry name" value="AAA_12"/>
    <property type="match status" value="1"/>
</dbReference>
<dbReference type="Pfam" id="PF13086">
    <property type="entry name" value="AAA_11"/>
    <property type="match status" value="2"/>
</dbReference>
<accession>A0A914YXY1</accession>
<dbReference type="InterPro" id="IPR045055">
    <property type="entry name" value="DNA2/NAM7-like"/>
</dbReference>
<dbReference type="CDD" id="cd18808">
    <property type="entry name" value="SF1_C_Upf1"/>
    <property type="match status" value="1"/>
</dbReference>
<feature type="region of interest" description="Disordered" evidence="1">
    <location>
        <begin position="1049"/>
        <end position="1208"/>
    </location>
</feature>
<evidence type="ECO:0000313" key="4">
    <source>
        <dbReference type="Proteomes" id="UP000887577"/>
    </source>
</evidence>
<dbReference type="Proteomes" id="UP000887577">
    <property type="component" value="Unplaced"/>
</dbReference>
<dbReference type="Gene3D" id="3.40.50.300">
    <property type="entry name" value="P-loop containing nucleotide triphosphate hydrolases"/>
    <property type="match status" value="2"/>
</dbReference>
<keyword evidence="4" id="KW-1185">Reference proteome</keyword>
<feature type="compositionally biased region" description="Basic and acidic residues" evidence="1">
    <location>
        <begin position="1080"/>
        <end position="1102"/>
    </location>
</feature>
<dbReference type="PANTHER" id="PTHR10887">
    <property type="entry name" value="DNA2/NAM7 HELICASE FAMILY"/>
    <property type="match status" value="1"/>
</dbReference>
<feature type="region of interest" description="Disordered" evidence="1">
    <location>
        <begin position="137"/>
        <end position="163"/>
    </location>
</feature>
<dbReference type="GO" id="GO:0004386">
    <property type="term" value="F:helicase activity"/>
    <property type="evidence" value="ECO:0007669"/>
    <property type="project" value="InterPro"/>
</dbReference>